<accession>A0ABV7Y8E1</accession>
<dbReference type="RefSeq" id="WP_205118480.1">
    <property type="nucleotide sequence ID" value="NZ_JAFBCM010000001.1"/>
</dbReference>
<name>A0ABV7Y8E1_9ACTN</name>
<dbReference type="EMBL" id="JBHRZH010000008">
    <property type="protein sequence ID" value="MFC3761417.1"/>
    <property type="molecule type" value="Genomic_DNA"/>
</dbReference>
<gene>
    <name evidence="1" type="ORF">ACFOUW_11250</name>
</gene>
<evidence type="ECO:0000313" key="2">
    <source>
        <dbReference type="Proteomes" id="UP001595699"/>
    </source>
</evidence>
<proteinExistence type="predicted"/>
<comment type="caution">
    <text evidence="1">The sequence shown here is derived from an EMBL/GenBank/DDBJ whole genome shotgun (WGS) entry which is preliminary data.</text>
</comment>
<reference evidence="2" key="1">
    <citation type="journal article" date="2019" name="Int. J. Syst. Evol. Microbiol.">
        <title>The Global Catalogue of Microorganisms (GCM) 10K type strain sequencing project: providing services to taxonomists for standard genome sequencing and annotation.</title>
        <authorList>
            <consortium name="The Broad Institute Genomics Platform"/>
            <consortium name="The Broad Institute Genome Sequencing Center for Infectious Disease"/>
            <person name="Wu L."/>
            <person name="Ma J."/>
        </authorList>
    </citation>
    <scope>NUCLEOTIDE SEQUENCE [LARGE SCALE GENOMIC DNA]</scope>
    <source>
        <strain evidence="2">CGMCC 4.7241</strain>
    </source>
</reference>
<keyword evidence="1" id="KW-0808">Transferase</keyword>
<dbReference type="Proteomes" id="UP001595699">
    <property type="component" value="Unassembled WGS sequence"/>
</dbReference>
<keyword evidence="1" id="KW-0489">Methyltransferase</keyword>
<dbReference type="SUPFAM" id="SSF51726">
    <property type="entry name" value="UROD/MetE-like"/>
    <property type="match status" value="1"/>
</dbReference>
<dbReference type="InterPro" id="IPR038071">
    <property type="entry name" value="UROD/MetE-like_sf"/>
</dbReference>
<dbReference type="GO" id="GO:0008168">
    <property type="term" value="F:methyltransferase activity"/>
    <property type="evidence" value="ECO:0007669"/>
    <property type="project" value="UniProtKB-KW"/>
</dbReference>
<sequence length="347" mass="37318">MAIATEPIGSIPRPTALRWAVGRGLSDEDVAALCADAVRDTIERFEATGSPVITDGEQSKPSHATYPVAGLPLDGLTVPYADGHSRRYPTLAAGPFRYERFAATYLADARARTHLPVKQAVVAASALSLIYPEDGIADYSREEFLADLVDEAAADIKRCLAFGADSVQLDFSEARLALALDPSKGMLKSFIELNNEVLDRFSETDRGRLGVHVCAGNSLGSTHSAEVDPAEFLPELFNLGVGRFYLQLAREPDARRVLAAVKESARPHHRVFVGVTTPFSATVESPGLVRDRVLLAAEYVDPARLGTTDDCGFAPYADDTTTSRDVAFAKIRARVEGTHMASEVLGA</sequence>
<organism evidence="1 2">
    <name type="scientific">Tenggerimyces flavus</name>
    <dbReference type="NCBI Taxonomy" id="1708749"/>
    <lineage>
        <taxon>Bacteria</taxon>
        <taxon>Bacillati</taxon>
        <taxon>Actinomycetota</taxon>
        <taxon>Actinomycetes</taxon>
        <taxon>Propionibacteriales</taxon>
        <taxon>Nocardioidaceae</taxon>
        <taxon>Tenggerimyces</taxon>
    </lineage>
</organism>
<protein>
    <submittedName>
        <fullName evidence="1">5-methyltetrahydropteroyltriglutamate--homocysteine methyltransferase</fullName>
    </submittedName>
</protein>
<keyword evidence="2" id="KW-1185">Reference proteome</keyword>
<dbReference type="Gene3D" id="3.20.20.210">
    <property type="match status" value="1"/>
</dbReference>
<dbReference type="GO" id="GO:0032259">
    <property type="term" value="P:methylation"/>
    <property type="evidence" value="ECO:0007669"/>
    <property type="project" value="UniProtKB-KW"/>
</dbReference>
<evidence type="ECO:0000313" key="1">
    <source>
        <dbReference type="EMBL" id="MFC3761417.1"/>
    </source>
</evidence>